<protein>
    <recommendedName>
        <fullName evidence="4">HNH endonuclease</fullName>
    </recommendedName>
</protein>
<dbReference type="RefSeq" id="WP_143781733.1">
    <property type="nucleotide sequence ID" value="NZ_CP041616.1"/>
</dbReference>
<evidence type="ECO:0000256" key="1">
    <source>
        <dbReference type="SAM" id="MobiDB-lite"/>
    </source>
</evidence>
<sequence length="229" mass="25879">MTTKNEEAVLRAISAGARTWREVAAAAGLSHEGARQIAKRINVEKPAAVPAAKKKKKSSARGRTRRMRASIWDDRVIERFWLYVDREGPQVPGFPELGPCWVWLGPTDGAGYGSHTAFGSRRRSAHRYAWILSRGQPSLPVLDHLCHSLSRTCPGGTSCRHRRCVNPDHLEPVSSRENTARSGARRRRDRVVTCKRGHIWTEDTILYDVHGHRLCRACLERWEDVEIST</sequence>
<dbReference type="AlphaFoldDB" id="A0A516G6C3"/>
<keyword evidence="3" id="KW-1185">Reference proteome</keyword>
<dbReference type="SUPFAM" id="SSF54060">
    <property type="entry name" value="His-Me finger endonucleases"/>
    <property type="match status" value="1"/>
</dbReference>
<dbReference type="Proteomes" id="UP000315395">
    <property type="component" value="Chromosome"/>
</dbReference>
<evidence type="ECO:0000313" key="2">
    <source>
        <dbReference type="EMBL" id="QDO87074.1"/>
    </source>
</evidence>
<organism evidence="2 3">
    <name type="scientific">Ornithinimicrobium ciconiae</name>
    <dbReference type="NCBI Taxonomy" id="2594265"/>
    <lineage>
        <taxon>Bacteria</taxon>
        <taxon>Bacillati</taxon>
        <taxon>Actinomycetota</taxon>
        <taxon>Actinomycetes</taxon>
        <taxon>Micrococcales</taxon>
        <taxon>Ornithinimicrobiaceae</taxon>
        <taxon>Ornithinimicrobium</taxon>
    </lineage>
</organism>
<dbReference type="OrthoDB" id="3732358at2"/>
<reference evidence="2 3" key="1">
    <citation type="submission" date="2019-07" db="EMBL/GenBank/DDBJ databases">
        <title>complete genome sequencing of Ornithinimicrobium sp. H23M54.</title>
        <authorList>
            <person name="Bae J.-W."/>
            <person name="Lee S.-Y."/>
        </authorList>
    </citation>
    <scope>NUCLEOTIDE SEQUENCE [LARGE SCALE GENOMIC DNA]</scope>
    <source>
        <strain evidence="2 3">H23M54</strain>
    </source>
</reference>
<gene>
    <name evidence="2" type="ORF">FNH13_01015</name>
</gene>
<dbReference type="InterPro" id="IPR044925">
    <property type="entry name" value="His-Me_finger_sf"/>
</dbReference>
<feature type="compositionally biased region" description="Basic residues" evidence="1">
    <location>
        <begin position="52"/>
        <end position="65"/>
    </location>
</feature>
<accession>A0A516G6C3</accession>
<name>A0A516G6C3_9MICO</name>
<feature type="region of interest" description="Disordered" evidence="1">
    <location>
        <begin position="46"/>
        <end position="65"/>
    </location>
</feature>
<evidence type="ECO:0008006" key="4">
    <source>
        <dbReference type="Google" id="ProtNLM"/>
    </source>
</evidence>
<evidence type="ECO:0000313" key="3">
    <source>
        <dbReference type="Proteomes" id="UP000315395"/>
    </source>
</evidence>
<proteinExistence type="predicted"/>
<dbReference type="KEGG" id="orz:FNH13_01015"/>
<dbReference type="EMBL" id="CP041616">
    <property type="protein sequence ID" value="QDO87074.1"/>
    <property type="molecule type" value="Genomic_DNA"/>
</dbReference>